<dbReference type="GO" id="GO:0016787">
    <property type="term" value="F:hydrolase activity"/>
    <property type="evidence" value="ECO:0007669"/>
    <property type="project" value="UniProtKB-KW"/>
</dbReference>
<accession>A0A4S4ASK6</accession>
<dbReference type="Pfam" id="PF12697">
    <property type="entry name" value="Abhydrolase_6"/>
    <property type="match status" value="1"/>
</dbReference>
<protein>
    <submittedName>
        <fullName evidence="3">Alpha/beta fold hydrolase</fullName>
    </submittedName>
</protein>
<feature type="domain" description="AB hydrolase-1" evidence="2">
    <location>
        <begin position="40"/>
        <end position="283"/>
    </location>
</feature>
<dbReference type="Gene3D" id="3.40.50.1820">
    <property type="entry name" value="alpha/beta hydrolase"/>
    <property type="match status" value="1"/>
</dbReference>
<comment type="caution">
    <text evidence="3">The sequence shown here is derived from an EMBL/GenBank/DDBJ whole genome shotgun (WGS) entry which is preliminary data.</text>
</comment>
<dbReference type="EMBL" id="SSOD01000005">
    <property type="protein sequence ID" value="THF62148.1"/>
    <property type="molecule type" value="Genomic_DNA"/>
</dbReference>
<evidence type="ECO:0000259" key="2">
    <source>
        <dbReference type="Pfam" id="PF12697"/>
    </source>
</evidence>
<dbReference type="SUPFAM" id="SSF53474">
    <property type="entry name" value="alpha/beta-Hydrolases"/>
    <property type="match status" value="1"/>
</dbReference>
<dbReference type="InterPro" id="IPR050266">
    <property type="entry name" value="AB_hydrolase_sf"/>
</dbReference>
<gene>
    <name evidence="3" type="ORF">E6O51_08315</name>
</gene>
<dbReference type="PANTHER" id="PTHR43798:SF31">
    <property type="entry name" value="AB HYDROLASE SUPERFAMILY PROTEIN YCLE"/>
    <property type="match status" value="1"/>
</dbReference>
<dbReference type="AlphaFoldDB" id="A0A4S4ASK6"/>
<dbReference type="OrthoDB" id="2987348at2"/>
<sequence length="294" mass="32305">MSEQDKLYVDGVEGTSRYVTVDGVRLHYVEVDGPDDAPPVVFTHGGGPGSTGWSNFRLSAKAFSAKHRCYFLDFAQYGKSDMVVVDGPVFTWHAKKLLGFLDTLGIARAHLVNQSFGGCVATALAVEHGERIGRMVMIGSQPVGHGVIAPMPLTTKHARDIFPGYFGDGGPSPEKMRALIARLEFHDDGKVDAENVRLRYEASINPAYLELIKTPGFFGQPDDLTALLPRVTVPTMIFWGLHDWFGGIDVPMLMLNRFADARLHVVGKAAHHLQTECPDEFNRTALAFVEGHEQ</sequence>
<keyword evidence="1 3" id="KW-0378">Hydrolase</keyword>
<keyword evidence="4" id="KW-1185">Reference proteome</keyword>
<evidence type="ECO:0000256" key="1">
    <source>
        <dbReference type="ARBA" id="ARBA00022801"/>
    </source>
</evidence>
<evidence type="ECO:0000313" key="4">
    <source>
        <dbReference type="Proteomes" id="UP000307956"/>
    </source>
</evidence>
<reference evidence="3 4" key="1">
    <citation type="submission" date="2019-04" db="EMBL/GenBank/DDBJ databases">
        <title>Azoarcus rhizosphaerae sp. nov. isolated from rhizosphere of Ficus religiosa.</title>
        <authorList>
            <person name="Lin S.-Y."/>
            <person name="Hameed A."/>
            <person name="Hsu Y.-H."/>
            <person name="Young C.-C."/>
        </authorList>
    </citation>
    <scope>NUCLEOTIDE SEQUENCE [LARGE SCALE GENOMIC DNA]</scope>
    <source>
        <strain evidence="3 4">CC-YHH848</strain>
    </source>
</reference>
<dbReference type="InterPro" id="IPR029058">
    <property type="entry name" value="AB_hydrolase_fold"/>
</dbReference>
<dbReference type="GO" id="GO:0016020">
    <property type="term" value="C:membrane"/>
    <property type="evidence" value="ECO:0007669"/>
    <property type="project" value="TreeGrafter"/>
</dbReference>
<proteinExistence type="predicted"/>
<name>A0A4S4ASK6_9RHOO</name>
<organism evidence="3 4">
    <name type="scientific">Pseudothauera rhizosphaerae</name>
    <dbReference type="NCBI Taxonomy" id="2565932"/>
    <lineage>
        <taxon>Bacteria</taxon>
        <taxon>Pseudomonadati</taxon>
        <taxon>Pseudomonadota</taxon>
        <taxon>Betaproteobacteria</taxon>
        <taxon>Rhodocyclales</taxon>
        <taxon>Zoogloeaceae</taxon>
        <taxon>Pseudothauera</taxon>
    </lineage>
</organism>
<dbReference type="InterPro" id="IPR000073">
    <property type="entry name" value="AB_hydrolase_1"/>
</dbReference>
<dbReference type="Proteomes" id="UP000307956">
    <property type="component" value="Unassembled WGS sequence"/>
</dbReference>
<evidence type="ECO:0000313" key="3">
    <source>
        <dbReference type="EMBL" id="THF62148.1"/>
    </source>
</evidence>
<dbReference type="RefSeq" id="WP_136384511.1">
    <property type="nucleotide sequence ID" value="NZ_SSOD01000005.1"/>
</dbReference>
<dbReference type="PANTHER" id="PTHR43798">
    <property type="entry name" value="MONOACYLGLYCEROL LIPASE"/>
    <property type="match status" value="1"/>
</dbReference>
<dbReference type="PRINTS" id="PR00111">
    <property type="entry name" value="ABHYDROLASE"/>
</dbReference>